<dbReference type="NCBIfam" id="TIGR01077">
    <property type="entry name" value="L13_A_E"/>
    <property type="match status" value="1"/>
</dbReference>
<dbReference type="Pfam" id="PF00572">
    <property type="entry name" value="Ribosomal_L13"/>
    <property type="match status" value="1"/>
</dbReference>
<evidence type="ECO:0000256" key="4">
    <source>
        <dbReference type="HAMAP-Rule" id="MF_01366"/>
    </source>
</evidence>
<evidence type="ECO:0000256" key="3">
    <source>
        <dbReference type="ARBA" id="ARBA00023274"/>
    </source>
</evidence>
<proteinExistence type="inferred from homology"/>
<dbReference type="HAMAP" id="MF_01366">
    <property type="entry name" value="Ribosomal_uL13"/>
    <property type="match status" value="1"/>
</dbReference>
<dbReference type="FunCoup" id="L0A8V5">
    <property type="interactions" value="150"/>
</dbReference>
<dbReference type="GeneID" id="14211813"/>
<dbReference type="GO" id="GO:0003729">
    <property type="term" value="F:mRNA binding"/>
    <property type="evidence" value="ECO:0007669"/>
    <property type="project" value="TreeGrafter"/>
</dbReference>
<dbReference type="InterPro" id="IPR036899">
    <property type="entry name" value="Ribosomal_uL13_sf"/>
</dbReference>
<reference evidence="7" key="1">
    <citation type="submission" date="2012-03" db="EMBL/GenBank/DDBJ databases">
        <title>Complete genome of Caldisphaera lagunensis DSM 15908.</title>
        <authorList>
            <person name="Lucas S."/>
            <person name="Copeland A."/>
            <person name="Lapidus A."/>
            <person name="Glavina del Rio T."/>
            <person name="Dalin E."/>
            <person name="Tice H."/>
            <person name="Bruce D."/>
            <person name="Goodwin L."/>
            <person name="Pitluck S."/>
            <person name="Peters L."/>
            <person name="Mikhailova N."/>
            <person name="Teshima H."/>
            <person name="Kyrpides N."/>
            <person name="Mavromatis K."/>
            <person name="Ivanova N."/>
            <person name="Brettin T."/>
            <person name="Detter J.C."/>
            <person name="Han C."/>
            <person name="Larimer F."/>
            <person name="Land M."/>
            <person name="Hauser L."/>
            <person name="Markowitz V."/>
            <person name="Cheng J.-F."/>
            <person name="Hugenholtz P."/>
            <person name="Woyke T."/>
            <person name="Wu D."/>
            <person name="Spring S."/>
            <person name="Schroeder M."/>
            <person name="Brambilla E."/>
            <person name="Klenk H.-P."/>
            <person name="Eisen J.A."/>
        </authorList>
    </citation>
    <scope>NUCLEOTIDE SEQUENCE [LARGE SCALE GENOMIC DNA]</scope>
    <source>
        <strain evidence="7">DSM 15908 / JCM 11604 / IC-154</strain>
    </source>
</reference>
<dbReference type="PIRSF" id="PIRSF002181">
    <property type="entry name" value="Ribosomal_L13"/>
    <property type="match status" value="1"/>
</dbReference>
<dbReference type="EMBL" id="CP003378">
    <property type="protein sequence ID" value="AFZ70313.1"/>
    <property type="molecule type" value="Genomic_DNA"/>
</dbReference>
<dbReference type="InParanoid" id="L0A8V5"/>
<dbReference type="eggNOG" id="arCOG04242">
    <property type="taxonomic scope" value="Archaea"/>
</dbReference>
<dbReference type="PANTHER" id="PTHR11545:SF3">
    <property type="entry name" value="LARGE RIBOSOMAL SUBUNIT PROTEIN UL13"/>
    <property type="match status" value="1"/>
</dbReference>
<comment type="subunit">
    <text evidence="4">Part of the 50S ribosomal subunit.</text>
</comment>
<dbReference type="AlphaFoldDB" id="L0A8V5"/>
<dbReference type="NCBIfam" id="NF005004">
    <property type="entry name" value="PRK06394.1"/>
    <property type="match status" value="1"/>
</dbReference>
<dbReference type="InterPro" id="IPR005822">
    <property type="entry name" value="Ribosomal_uL13"/>
</dbReference>
<dbReference type="RefSeq" id="WP_015232211.1">
    <property type="nucleotide sequence ID" value="NC_019791.1"/>
</dbReference>
<keyword evidence="7" id="KW-1185">Reference proteome</keyword>
<dbReference type="HOGENOM" id="CLU_076922_1_0_2"/>
<dbReference type="CDD" id="cd00392">
    <property type="entry name" value="Ribosomal_L13"/>
    <property type="match status" value="1"/>
</dbReference>
<dbReference type="Gene3D" id="3.90.1180.10">
    <property type="entry name" value="Ribosomal protein L13"/>
    <property type="match status" value="1"/>
</dbReference>
<evidence type="ECO:0000256" key="5">
    <source>
        <dbReference type="RuleBase" id="RU003877"/>
    </source>
</evidence>
<name>L0A8V5_CALLD</name>
<organism evidence="6 7">
    <name type="scientific">Caldisphaera lagunensis (strain DSM 15908 / JCM 11604 / ANMR 0165 / IC-154)</name>
    <dbReference type="NCBI Taxonomy" id="1056495"/>
    <lineage>
        <taxon>Archaea</taxon>
        <taxon>Thermoproteota</taxon>
        <taxon>Thermoprotei</taxon>
        <taxon>Acidilobales</taxon>
        <taxon>Caldisphaeraceae</taxon>
        <taxon>Caldisphaera</taxon>
    </lineage>
</organism>
<dbReference type="InterPro" id="IPR023563">
    <property type="entry name" value="Ribosomal_uL13_CS"/>
</dbReference>
<dbReference type="STRING" id="1056495.Calag_0553"/>
<dbReference type="GO" id="GO:0017148">
    <property type="term" value="P:negative regulation of translation"/>
    <property type="evidence" value="ECO:0007669"/>
    <property type="project" value="TreeGrafter"/>
</dbReference>
<keyword evidence="3 4" id="KW-0687">Ribonucleoprotein</keyword>
<sequence>MEEIVIDGSNTILGRLASHVAKLLLEGKKVVVLNSEKIAVSGDPTKLIQFYKDTILNVKTHYSHKWRPKRARSPTRLFKKTVSGMLPKNNKKGEEALKRLIVYVGVPKEYKNKEAIKVQEASVEKLGGRYTTLQVIAENMGWKVNFVE</sequence>
<keyword evidence="2 4" id="KW-0689">Ribosomal protein</keyword>
<dbReference type="OrthoDB" id="7668at2157"/>
<dbReference type="PANTHER" id="PTHR11545">
    <property type="entry name" value="RIBOSOMAL PROTEIN L13"/>
    <property type="match status" value="1"/>
</dbReference>
<evidence type="ECO:0000256" key="2">
    <source>
        <dbReference type="ARBA" id="ARBA00022980"/>
    </source>
</evidence>
<accession>L0A8V5</accession>
<dbReference type="GO" id="GO:0003735">
    <property type="term" value="F:structural constituent of ribosome"/>
    <property type="evidence" value="ECO:0007669"/>
    <property type="project" value="UniProtKB-UniRule"/>
</dbReference>
<comment type="similarity">
    <text evidence="1 4 5">Belongs to the universal ribosomal protein uL13 family.</text>
</comment>
<dbReference type="GO" id="GO:0006412">
    <property type="term" value="P:translation"/>
    <property type="evidence" value="ECO:0007669"/>
    <property type="project" value="UniProtKB-UniRule"/>
</dbReference>
<dbReference type="GO" id="GO:0022625">
    <property type="term" value="C:cytosolic large ribosomal subunit"/>
    <property type="evidence" value="ECO:0007669"/>
    <property type="project" value="UniProtKB-UniRule"/>
</dbReference>
<protein>
    <recommendedName>
        <fullName evidence="4">Large ribosomal subunit protein uL13</fullName>
    </recommendedName>
</protein>
<dbReference type="InterPro" id="IPR005823">
    <property type="entry name" value="Ribosomal_uL13_bac-type"/>
</dbReference>
<evidence type="ECO:0000313" key="7">
    <source>
        <dbReference type="Proteomes" id="UP000010469"/>
    </source>
</evidence>
<dbReference type="PROSITE" id="PS00783">
    <property type="entry name" value="RIBOSOMAL_L13"/>
    <property type="match status" value="1"/>
</dbReference>
<dbReference type="Proteomes" id="UP000010469">
    <property type="component" value="Chromosome"/>
</dbReference>
<gene>
    <name evidence="4" type="primary">rpl13</name>
    <name evidence="6" type="ordered locus">Calag_0553</name>
</gene>
<comment type="function">
    <text evidence="4">This protein is one of the early assembly proteins of the 50S ribosomal subunit, although it is not seen to bind rRNA by itself. It is important during the early stages of 50S assembly.</text>
</comment>
<dbReference type="SUPFAM" id="SSF52161">
    <property type="entry name" value="Ribosomal protein L13"/>
    <property type="match status" value="1"/>
</dbReference>
<dbReference type="InterPro" id="IPR005755">
    <property type="entry name" value="Ribosomal_uL13_euk/arc"/>
</dbReference>
<dbReference type="KEGG" id="clg:Calag_0553"/>
<evidence type="ECO:0000256" key="1">
    <source>
        <dbReference type="ARBA" id="ARBA00006227"/>
    </source>
</evidence>
<evidence type="ECO:0000313" key="6">
    <source>
        <dbReference type="EMBL" id="AFZ70313.1"/>
    </source>
</evidence>